<protein>
    <submittedName>
        <fullName evidence="1">Uncharacterized protein</fullName>
    </submittedName>
</protein>
<proteinExistence type="predicted"/>
<dbReference type="AlphaFoldDB" id="X1ELR3"/>
<accession>X1ELR3</accession>
<evidence type="ECO:0000313" key="1">
    <source>
        <dbReference type="EMBL" id="GAH34306.1"/>
    </source>
</evidence>
<sequence>MTFRSGKYFSDGEKEVAKVPRPQYKNHYFIEKPFELENLPIQNGSKTITRKFALIPDTYYKRQEYKKVTDRMVKFRDLENKYVQIIISALQNGQLTVQNFKSPSKQFIKSNIYDNLNLTNVRTNQFKNIELKERMRRCAVQYPFHAVRNWLIRNHNLSCIIGQLERSFRSNKDLVVSFLLGKGVPRGIKQTIFNSLNQNLFGNQQNISYFLIDNMVGQIRNIFLENASLNVVLKTRLGQVSKNSRPVQDFLKECIVDFSYKKKSKFIKLQIE</sequence>
<comment type="caution">
    <text evidence="1">The sequence shown here is derived from an EMBL/GenBank/DDBJ whole genome shotgun (WGS) entry which is preliminary data.</text>
</comment>
<organism evidence="1">
    <name type="scientific">marine sediment metagenome</name>
    <dbReference type="NCBI Taxonomy" id="412755"/>
    <lineage>
        <taxon>unclassified sequences</taxon>
        <taxon>metagenomes</taxon>
        <taxon>ecological metagenomes</taxon>
    </lineage>
</organism>
<dbReference type="EMBL" id="BARU01009234">
    <property type="protein sequence ID" value="GAH34306.1"/>
    <property type="molecule type" value="Genomic_DNA"/>
</dbReference>
<reference evidence="1" key="1">
    <citation type="journal article" date="2014" name="Front. Microbiol.">
        <title>High frequency of phylogenetically diverse reductive dehalogenase-homologous genes in deep subseafloor sedimentary metagenomes.</title>
        <authorList>
            <person name="Kawai M."/>
            <person name="Futagami T."/>
            <person name="Toyoda A."/>
            <person name="Takaki Y."/>
            <person name="Nishi S."/>
            <person name="Hori S."/>
            <person name="Arai W."/>
            <person name="Tsubouchi T."/>
            <person name="Morono Y."/>
            <person name="Uchiyama I."/>
            <person name="Ito T."/>
            <person name="Fujiyama A."/>
            <person name="Inagaki F."/>
            <person name="Takami H."/>
        </authorList>
    </citation>
    <scope>NUCLEOTIDE SEQUENCE</scope>
    <source>
        <strain evidence="1">Expedition CK06-06</strain>
    </source>
</reference>
<gene>
    <name evidence="1" type="ORF">S03H2_17856</name>
</gene>
<feature type="non-terminal residue" evidence="1">
    <location>
        <position position="272"/>
    </location>
</feature>
<name>X1ELR3_9ZZZZ</name>